<keyword evidence="2" id="KW-0812">Transmembrane</keyword>
<evidence type="ECO:0000256" key="1">
    <source>
        <dbReference type="SAM" id="MobiDB-lite"/>
    </source>
</evidence>
<comment type="caution">
    <text evidence="3">The sequence shown here is derived from an EMBL/GenBank/DDBJ whole genome shotgun (WGS) entry which is preliminary data.</text>
</comment>
<protein>
    <submittedName>
        <fullName evidence="3">Uncharacterized protein</fullName>
    </submittedName>
</protein>
<dbReference type="Proteomes" id="UP001152523">
    <property type="component" value="Unassembled WGS sequence"/>
</dbReference>
<organism evidence="3 4">
    <name type="scientific">Cuscuta epithymum</name>
    <dbReference type="NCBI Taxonomy" id="186058"/>
    <lineage>
        <taxon>Eukaryota</taxon>
        <taxon>Viridiplantae</taxon>
        <taxon>Streptophyta</taxon>
        <taxon>Embryophyta</taxon>
        <taxon>Tracheophyta</taxon>
        <taxon>Spermatophyta</taxon>
        <taxon>Magnoliopsida</taxon>
        <taxon>eudicotyledons</taxon>
        <taxon>Gunneridae</taxon>
        <taxon>Pentapetalae</taxon>
        <taxon>asterids</taxon>
        <taxon>lamiids</taxon>
        <taxon>Solanales</taxon>
        <taxon>Convolvulaceae</taxon>
        <taxon>Cuscuteae</taxon>
        <taxon>Cuscuta</taxon>
        <taxon>Cuscuta subgen. Cuscuta</taxon>
    </lineage>
</organism>
<sequence length="171" mass="19191">MLSQSGRALVTTNMEVMIINCDNMFLEGDEGKLIQEEEDTGEEEAPNRSPRAKEDEEVDEGLMIRPPPEPPPRMMLEAGIRLLCQFILFYFVLLLLRFLGMNTVVVVFCILSFCQTLTLDGGDEGFALATFDSFRSITAQANHIALYRVIGSPAGPRVGGWKCFLYRLYPC</sequence>
<evidence type="ECO:0000313" key="3">
    <source>
        <dbReference type="EMBL" id="CAH9131945.1"/>
    </source>
</evidence>
<accession>A0AAV0F8S8</accession>
<evidence type="ECO:0000313" key="4">
    <source>
        <dbReference type="Proteomes" id="UP001152523"/>
    </source>
</evidence>
<keyword evidence="2" id="KW-1133">Transmembrane helix</keyword>
<dbReference type="AlphaFoldDB" id="A0AAV0F8S8"/>
<dbReference type="EMBL" id="CAMAPF010000967">
    <property type="protein sequence ID" value="CAH9131945.1"/>
    <property type="molecule type" value="Genomic_DNA"/>
</dbReference>
<feature type="region of interest" description="Disordered" evidence="1">
    <location>
        <begin position="37"/>
        <end position="69"/>
    </location>
</feature>
<gene>
    <name evidence="3" type="ORF">CEPIT_LOCUS31790</name>
</gene>
<keyword evidence="4" id="KW-1185">Reference proteome</keyword>
<name>A0AAV0F8S8_9ASTE</name>
<feature type="transmembrane region" description="Helical" evidence="2">
    <location>
        <begin position="82"/>
        <end position="113"/>
    </location>
</feature>
<keyword evidence="2" id="KW-0472">Membrane</keyword>
<proteinExistence type="predicted"/>
<reference evidence="3" key="1">
    <citation type="submission" date="2022-07" db="EMBL/GenBank/DDBJ databases">
        <authorList>
            <person name="Macas J."/>
            <person name="Novak P."/>
            <person name="Neumann P."/>
        </authorList>
    </citation>
    <scope>NUCLEOTIDE SEQUENCE</scope>
</reference>
<evidence type="ECO:0000256" key="2">
    <source>
        <dbReference type="SAM" id="Phobius"/>
    </source>
</evidence>